<evidence type="ECO:0000259" key="1">
    <source>
        <dbReference type="Pfam" id="PF07534"/>
    </source>
</evidence>
<accession>A0A8S1WDL7</accession>
<proteinExistence type="predicted"/>
<comment type="caution">
    <text evidence="2">The sequence shown here is derived from an EMBL/GenBank/DDBJ whole genome shotgun (WGS) entry which is preliminary data.</text>
</comment>
<dbReference type="EMBL" id="CAJJDP010000088">
    <property type="protein sequence ID" value="CAD8187111.1"/>
    <property type="molecule type" value="Genomic_DNA"/>
</dbReference>
<dbReference type="Proteomes" id="UP000683925">
    <property type="component" value="Unassembled WGS sequence"/>
</dbReference>
<name>A0A8S1WDL7_PAROT</name>
<feature type="domain" description="TLDc" evidence="1">
    <location>
        <begin position="32"/>
        <end position="117"/>
    </location>
</feature>
<sequence>MSEESRIISMKQVLEITDGMPFYLQTKPWRTEYAGPHVILIKDSGKKVFGGFLLSSWRLSKNEFSDREKQFWLSAYTNHTRIFKRTQKNRRLQMADETGFSIGAGENQGNLIGVKLSIMKCCRVKVISKFKHLRFG</sequence>
<dbReference type="InterPro" id="IPR006571">
    <property type="entry name" value="TLDc_dom"/>
</dbReference>
<reference evidence="2" key="1">
    <citation type="submission" date="2021-01" db="EMBL/GenBank/DDBJ databases">
        <authorList>
            <consortium name="Genoscope - CEA"/>
            <person name="William W."/>
        </authorList>
    </citation>
    <scope>NUCLEOTIDE SEQUENCE</scope>
</reference>
<dbReference type="OrthoDB" id="283589at2759"/>
<keyword evidence="3" id="KW-1185">Reference proteome</keyword>
<evidence type="ECO:0000313" key="2">
    <source>
        <dbReference type="EMBL" id="CAD8187111.1"/>
    </source>
</evidence>
<dbReference type="AlphaFoldDB" id="A0A8S1WDL7"/>
<protein>
    <recommendedName>
        <fullName evidence="1">TLDc domain-containing protein</fullName>
    </recommendedName>
</protein>
<organism evidence="2 3">
    <name type="scientific">Paramecium octaurelia</name>
    <dbReference type="NCBI Taxonomy" id="43137"/>
    <lineage>
        <taxon>Eukaryota</taxon>
        <taxon>Sar</taxon>
        <taxon>Alveolata</taxon>
        <taxon>Ciliophora</taxon>
        <taxon>Intramacronucleata</taxon>
        <taxon>Oligohymenophorea</taxon>
        <taxon>Peniculida</taxon>
        <taxon>Parameciidae</taxon>
        <taxon>Paramecium</taxon>
    </lineage>
</organism>
<gene>
    <name evidence="2" type="ORF">POCTA_138.1.T0890115</name>
</gene>
<evidence type="ECO:0000313" key="3">
    <source>
        <dbReference type="Proteomes" id="UP000683925"/>
    </source>
</evidence>
<dbReference type="Pfam" id="PF07534">
    <property type="entry name" value="TLD"/>
    <property type="match status" value="1"/>
</dbReference>